<proteinExistence type="predicted"/>
<evidence type="ECO:0000259" key="1">
    <source>
        <dbReference type="PROSITE" id="PS50181"/>
    </source>
</evidence>
<dbReference type="EMBL" id="MNCJ02000331">
    <property type="protein sequence ID" value="KAF5762039.1"/>
    <property type="molecule type" value="Genomic_DNA"/>
</dbReference>
<dbReference type="Proteomes" id="UP000215914">
    <property type="component" value="Chromosome 16"/>
</dbReference>
<dbReference type="InterPro" id="IPR036047">
    <property type="entry name" value="F-box-like_dom_sf"/>
</dbReference>
<evidence type="ECO:0000313" key="3">
    <source>
        <dbReference type="EMBL" id="OTF93003.1"/>
    </source>
</evidence>
<evidence type="ECO:0000313" key="2">
    <source>
        <dbReference type="EMBL" id="KAF5762039.1"/>
    </source>
</evidence>
<dbReference type="InterPro" id="IPR055411">
    <property type="entry name" value="LRR_FXL15/At3g58940/PEG3-like"/>
</dbReference>
<dbReference type="FunCoup" id="A0A251S3F7">
    <property type="interactions" value="151"/>
</dbReference>
<dbReference type="Gene3D" id="3.80.10.10">
    <property type="entry name" value="Ribonuclease Inhibitor"/>
    <property type="match status" value="1"/>
</dbReference>
<dbReference type="InterPro" id="IPR032675">
    <property type="entry name" value="LRR_dom_sf"/>
</dbReference>
<accession>A0A251S3F7</accession>
<dbReference type="Gramene" id="mRNA:HanXRQr2_Chr16g0772251">
    <property type="protein sequence ID" value="CDS:HanXRQr2_Chr16g0772251.1"/>
    <property type="gene ID" value="HanXRQr2_Chr16g0772251"/>
</dbReference>
<dbReference type="SUPFAM" id="SSF81383">
    <property type="entry name" value="F-box domain"/>
    <property type="match status" value="1"/>
</dbReference>
<name>A0A251S3F7_HELAN</name>
<dbReference type="OMA" id="WIDIIDK"/>
<dbReference type="Pfam" id="PF24758">
    <property type="entry name" value="LRR_At5g56370"/>
    <property type="match status" value="1"/>
</dbReference>
<reference evidence="2" key="3">
    <citation type="submission" date="2020-06" db="EMBL/GenBank/DDBJ databases">
        <title>Helianthus annuus Genome sequencing and assembly Release 2.</title>
        <authorList>
            <person name="Gouzy J."/>
            <person name="Langlade N."/>
            <person name="Munos S."/>
        </authorList>
    </citation>
    <scope>NUCLEOTIDE SEQUENCE</scope>
    <source>
        <tissue evidence="2">Leaves</tissue>
    </source>
</reference>
<evidence type="ECO:0000313" key="4">
    <source>
        <dbReference type="Proteomes" id="UP000215914"/>
    </source>
</evidence>
<reference evidence="2 4" key="1">
    <citation type="journal article" date="2017" name="Nature">
        <title>The sunflower genome provides insights into oil metabolism, flowering and Asterid evolution.</title>
        <authorList>
            <person name="Badouin H."/>
            <person name="Gouzy J."/>
            <person name="Grassa C.J."/>
            <person name="Murat F."/>
            <person name="Staton S.E."/>
            <person name="Cottret L."/>
            <person name="Lelandais-Briere C."/>
            <person name="Owens G.L."/>
            <person name="Carrere S."/>
            <person name="Mayjonade B."/>
            <person name="Legrand L."/>
            <person name="Gill N."/>
            <person name="Kane N.C."/>
            <person name="Bowers J.E."/>
            <person name="Hubner S."/>
            <person name="Bellec A."/>
            <person name="Berard A."/>
            <person name="Berges H."/>
            <person name="Blanchet N."/>
            <person name="Boniface M.C."/>
            <person name="Brunel D."/>
            <person name="Catrice O."/>
            <person name="Chaidir N."/>
            <person name="Claudel C."/>
            <person name="Donnadieu C."/>
            <person name="Faraut T."/>
            <person name="Fievet G."/>
            <person name="Helmstetter N."/>
            <person name="King M."/>
            <person name="Knapp S.J."/>
            <person name="Lai Z."/>
            <person name="Le Paslier M.C."/>
            <person name="Lippi Y."/>
            <person name="Lorenzon L."/>
            <person name="Mandel J.R."/>
            <person name="Marage G."/>
            <person name="Marchand G."/>
            <person name="Marquand E."/>
            <person name="Bret-Mestries E."/>
            <person name="Morien E."/>
            <person name="Nambeesan S."/>
            <person name="Nguyen T."/>
            <person name="Pegot-Espagnet P."/>
            <person name="Pouilly N."/>
            <person name="Raftis F."/>
            <person name="Sallet E."/>
            <person name="Schiex T."/>
            <person name="Thomas J."/>
            <person name="Vandecasteele C."/>
            <person name="Vares D."/>
            <person name="Vear F."/>
            <person name="Vautrin S."/>
            <person name="Crespi M."/>
            <person name="Mangin B."/>
            <person name="Burke J.M."/>
            <person name="Salse J."/>
            <person name="Munos S."/>
            <person name="Vincourt P."/>
            <person name="Rieseberg L.H."/>
            <person name="Langlade N.B."/>
        </authorList>
    </citation>
    <scope>NUCLEOTIDE SEQUENCE [LARGE SCALE GENOMIC DNA]</scope>
    <source>
        <strain evidence="4">cv. SF193</strain>
        <tissue evidence="2">Leaves</tissue>
    </source>
</reference>
<gene>
    <name evidence="3" type="ORF">HannXRQ_Chr16g0528141</name>
    <name evidence="2" type="ORF">HanXRQr2_Chr16g0772251</name>
</gene>
<dbReference type="InterPro" id="IPR001810">
    <property type="entry name" value="F-box_dom"/>
</dbReference>
<dbReference type="PANTHER" id="PTHR31639">
    <property type="entry name" value="F-BOX PROTEIN-LIKE"/>
    <property type="match status" value="1"/>
</dbReference>
<organism evidence="3 4">
    <name type="scientific">Helianthus annuus</name>
    <name type="common">Common sunflower</name>
    <dbReference type="NCBI Taxonomy" id="4232"/>
    <lineage>
        <taxon>Eukaryota</taxon>
        <taxon>Viridiplantae</taxon>
        <taxon>Streptophyta</taxon>
        <taxon>Embryophyta</taxon>
        <taxon>Tracheophyta</taxon>
        <taxon>Spermatophyta</taxon>
        <taxon>Magnoliopsida</taxon>
        <taxon>eudicotyledons</taxon>
        <taxon>Gunneridae</taxon>
        <taxon>Pentapetalae</taxon>
        <taxon>asterids</taxon>
        <taxon>campanulids</taxon>
        <taxon>Asterales</taxon>
        <taxon>Asteraceae</taxon>
        <taxon>Asteroideae</taxon>
        <taxon>Heliantheae alliance</taxon>
        <taxon>Heliantheae</taxon>
        <taxon>Helianthus</taxon>
    </lineage>
</organism>
<dbReference type="PROSITE" id="PS50181">
    <property type="entry name" value="FBOX"/>
    <property type="match status" value="1"/>
</dbReference>
<protein>
    <submittedName>
        <fullName evidence="2">F-box domain, leucine-rich repeat domain superfamily, F-box-like domain superfamily</fullName>
    </submittedName>
    <submittedName>
        <fullName evidence="3">Putative F-box domain, Leucine-rich repeat domain, L domain-like protein</fullName>
    </submittedName>
</protein>
<dbReference type="InParanoid" id="A0A251S3F7"/>
<dbReference type="SUPFAM" id="SSF52047">
    <property type="entry name" value="RNI-like"/>
    <property type="match status" value="1"/>
</dbReference>
<dbReference type="Pfam" id="PF00646">
    <property type="entry name" value="F-box"/>
    <property type="match status" value="1"/>
</dbReference>
<dbReference type="AlphaFoldDB" id="A0A251S3F7"/>
<dbReference type="PANTHER" id="PTHR31639:SF312">
    <property type="entry name" value="CYCLIN-LIKE F-BOX"/>
    <property type="match status" value="1"/>
</dbReference>
<sequence>MELNYETHKFGQEDVIGNMPDNVITNILDRLPLQDAVRTDILSKNWRCKWNMLSQLIFDERFFAHLSQTEDKNNHVRVISRILLDLRGSITKFVLSIDNHGYSVLNNEDISHWILFLSRKGIKDLTIQKSNPPLLKLPIHLFSCLELKHLKLFNCCFNPPPTFHGFPNLLSLELCKVEFESGKFGDFFTRSPVLEILDMSFANFNCFGKIAEIANLASLKILSLLLRNFDYTLSSSTIFELLGFLPKIQQLHLDFLWFEVRGRKAKLFFFKFTFLF</sequence>
<keyword evidence="4" id="KW-1185">Reference proteome</keyword>
<feature type="domain" description="F-box" evidence="1">
    <location>
        <begin position="13"/>
        <end position="66"/>
    </location>
</feature>
<dbReference type="EMBL" id="CM007905">
    <property type="protein sequence ID" value="OTF93003.1"/>
    <property type="molecule type" value="Genomic_DNA"/>
</dbReference>
<reference evidence="3" key="2">
    <citation type="submission" date="2017-02" db="EMBL/GenBank/DDBJ databases">
        <title>Sunflower complete genome.</title>
        <authorList>
            <person name="Langlade N."/>
            <person name="Munos S."/>
        </authorList>
    </citation>
    <scope>NUCLEOTIDE SEQUENCE [LARGE SCALE GENOMIC DNA]</scope>
    <source>
        <tissue evidence="3">Leaves</tissue>
    </source>
</reference>